<dbReference type="GeneID" id="68857099"/>
<evidence type="ECO:0000256" key="1">
    <source>
        <dbReference type="SAM" id="MobiDB-lite"/>
    </source>
</evidence>
<dbReference type="RefSeq" id="WP_229121956.1">
    <property type="nucleotide sequence ID" value="NZ_CP064791.1"/>
</dbReference>
<gene>
    <name evidence="2" type="ORF">HSEST_0459</name>
</gene>
<evidence type="ECO:0000313" key="3">
    <source>
        <dbReference type="Proteomes" id="UP000663292"/>
    </source>
</evidence>
<name>A0A897NMR6_9EURY</name>
<reference evidence="2 3" key="1">
    <citation type="submission" date="2020-11" db="EMBL/GenBank/DDBJ databases">
        <title>Carbohydrate-dependent, anaerobic sulfur respiration: A novel catabolism in halophilic archaea.</title>
        <authorList>
            <person name="Sorokin D.Y."/>
            <person name="Messina E."/>
            <person name="Smedile F."/>
            <person name="La Cono V."/>
            <person name="Hallsworth J.E."/>
            <person name="Yakimov M.M."/>
        </authorList>
    </citation>
    <scope>NUCLEOTIDE SEQUENCE [LARGE SCALE GENOMIC DNA]</scope>
    <source>
        <strain evidence="2 3">HSR-Est</strain>
    </source>
</reference>
<protein>
    <submittedName>
        <fullName evidence="2">Uncharacterized protein</fullName>
    </submittedName>
</protein>
<dbReference type="InterPro" id="IPR055523">
    <property type="entry name" value="DUF7097"/>
</dbReference>
<dbReference type="Pfam" id="PF23382">
    <property type="entry name" value="DUF7097"/>
    <property type="match status" value="1"/>
</dbReference>
<feature type="region of interest" description="Disordered" evidence="1">
    <location>
        <begin position="149"/>
        <end position="186"/>
    </location>
</feature>
<dbReference type="EMBL" id="CP064791">
    <property type="protein sequence ID" value="QSG14008.1"/>
    <property type="molecule type" value="Genomic_DNA"/>
</dbReference>
<dbReference type="Proteomes" id="UP000663292">
    <property type="component" value="Chromosome"/>
</dbReference>
<accession>A0A897NMR6</accession>
<sequence length="186" mass="21287">MERAPGGSPVGVDDPYAHVDRCDHVTDDGRCRWALERDSRDPEFVADRRRNDFRCPVVASDADPDQASSETQHSDWSWSDCPHFRSLTDGRTCRRCGLEERRLAHDDARPLLEEHHLSYADREDGPGHEITVSLCRWCHAKVHNSWARIDDSAQPDPEALAVAETRKGREVEELSFESASERFDYK</sequence>
<dbReference type="AlphaFoldDB" id="A0A897NMR6"/>
<proteinExistence type="predicted"/>
<evidence type="ECO:0000313" key="2">
    <source>
        <dbReference type="EMBL" id="QSG14008.1"/>
    </source>
</evidence>
<organism evidence="2 3">
    <name type="scientific">Halapricum desulfuricans</name>
    <dbReference type="NCBI Taxonomy" id="2841257"/>
    <lineage>
        <taxon>Archaea</taxon>
        <taxon>Methanobacteriati</taxon>
        <taxon>Methanobacteriota</taxon>
        <taxon>Stenosarchaea group</taxon>
        <taxon>Halobacteria</taxon>
        <taxon>Halobacteriales</taxon>
        <taxon>Haloarculaceae</taxon>
        <taxon>Halapricum</taxon>
    </lineage>
</organism>
<keyword evidence="3" id="KW-1185">Reference proteome</keyword>